<reference evidence="1 2" key="1">
    <citation type="submission" date="2022-11" db="EMBL/GenBank/DDBJ databases">
        <title>Whole genome sequence of Eschrichtius robustus ER-17-0199.</title>
        <authorList>
            <person name="Bruniche-Olsen A."/>
            <person name="Black A.N."/>
            <person name="Fields C.J."/>
            <person name="Walden K."/>
            <person name="Dewoody J.A."/>
        </authorList>
    </citation>
    <scope>NUCLEOTIDE SEQUENCE [LARGE SCALE GENOMIC DNA]</scope>
    <source>
        <strain evidence="1">ER-17-0199</strain>
        <tissue evidence="1">Blubber</tissue>
    </source>
</reference>
<dbReference type="Proteomes" id="UP001159641">
    <property type="component" value="Unassembled WGS sequence"/>
</dbReference>
<protein>
    <submittedName>
        <fullName evidence="1">Uncharacterized protein</fullName>
    </submittedName>
</protein>
<organism evidence="1 2">
    <name type="scientific">Eschrichtius robustus</name>
    <name type="common">California gray whale</name>
    <name type="synonym">Eschrichtius gibbosus</name>
    <dbReference type="NCBI Taxonomy" id="9764"/>
    <lineage>
        <taxon>Eukaryota</taxon>
        <taxon>Metazoa</taxon>
        <taxon>Chordata</taxon>
        <taxon>Craniata</taxon>
        <taxon>Vertebrata</taxon>
        <taxon>Euteleostomi</taxon>
        <taxon>Mammalia</taxon>
        <taxon>Eutheria</taxon>
        <taxon>Laurasiatheria</taxon>
        <taxon>Artiodactyla</taxon>
        <taxon>Whippomorpha</taxon>
        <taxon>Cetacea</taxon>
        <taxon>Mysticeti</taxon>
        <taxon>Eschrichtiidae</taxon>
        <taxon>Eschrichtius</taxon>
    </lineage>
</organism>
<comment type="caution">
    <text evidence="1">The sequence shown here is derived from an EMBL/GenBank/DDBJ whole genome shotgun (WGS) entry which is preliminary data.</text>
</comment>
<sequence>MGFSLQRPLLLQSTSSRCLGFSSCDTRVSATLARGLQSASSAAVVYGLSCSVARGILPDQGSNPCTLHWQADSQPLRHQGSPEPELFLKVKNAPLPFSIVFFPDNDDDEKYDDENNSYGTHCYRIGWTDPHLGPGPGQNPLPLRVCQFVVSVNGLNVLHVDYRTVSNLILTGPRTIVMEVMEELEC</sequence>
<keyword evidence="2" id="KW-1185">Reference proteome</keyword>
<evidence type="ECO:0000313" key="2">
    <source>
        <dbReference type="Proteomes" id="UP001159641"/>
    </source>
</evidence>
<accession>A0AB34H023</accession>
<name>A0AB34H023_ESCRO</name>
<gene>
    <name evidence="1" type="ORF">J1605_007597</name>
</gene>
<proteinExistence type="predicted"/>
<dbReference type="EMBL" id="JAIQCJ010002027">
    <property type="protein sequence ID" value="KAJ8785041.1"/>
    <property type="molecule type" value="Genomic_DNA"/>
</dbReference>
<evidence type="ECO:0000313" key="1">
    <source>
        <dbReference type="EMBL" id="KAJ8785041.1"/>
    </source>
</evidence>
<dbReference type="AlphaFoldDB" id="A0AB34H023"/>